<keyword evidence="18" id="KW-0863">Zinc-finger</keyword>
<feature type="region of interest" description="Disordered" evidence="19">
    <location>
        <begin position="89"/>
        <end position="114"/>
    </location>
</feature>
<evidence type="ECO:0000256" key="8">
    <source>
        <dbReference type="ARBA" id="ARBA00022759"/>
    </source>
</evidence>
<dbReference type="GO" id="GO:0003964">
    <property type="term" value="F:RNA-directed DNA polymerase activity"/>
    <property type="evidence" value="ECO:0007669"/>
    <property type="project" value="UniProtKB-KW"/>
</dbReference>
<dbReference type="PROSITE" id="PS50994">
    <property type="entry name" value="INTEGRASE"/>
    <property type="match status" value="1"/>
</dbReference>
<dbReference type="InterPro" id="IPR013103">
    <property type="entry name" value="RVT_2"/>
</dbReference>
<evidence type="ECO:0000256" key="14">
    <source>
        <dbReference type="ARBA" id="ARBA00022932"/>
    </source>
</evidence>
<dbReference type="InterPro" id="IPR057670">
    <property type="entry name" value="SH3_retrovirus"/>
</dbReference>
<evidence type="ECO:0000256" key="1">
    <source>
        <dbReference type="ARBA" id="ARBA00002180"/>
    </source>
</evidence>
<keyword evidence="14" id="KW-0808">Transferase</keyword>
<keyword evidence="8" id="KW-0255">Endonuclease</keyword>
<evidence type="ECO:0000259" key="20">
    <source>
        <dbReference type="PROSITE" id="PS50158"/>
    </source>
</evidence>
<dbReference type="Pfam" id="PF14223">
    <property type="entry name" value="Retrotran_gag_2"/>
    <property type="match status" value="1"/>
</dbReference>
<feature type="domain" description="CCHC-type" evidence="20">
    <location>
        <begin position="123"/>
        <end position="137"/>
    </location>
</feature>
<keyword evidence="15" id="KW-0917">Virion maturation</keyword>
<keyword evidence="14" id="KW-0239">DNA-directed DNA polymerase</keyword>
<dbReference type="GO" id="GO:0015074">
    <property type="term" value="P:DNA integration"/>
    <property type="evidence" value="ECO:0007669"/>
    <property type="project" value="UniProtKB-KW"/>
</dbReference>
<evidence type="ECO:0000256" key="10">
    <source>
        <dbReference type="ARBA" id="ARBA00022840"/>
    </source>
</evidence>
<comment type="caution">
    <text evidence="22">The sequence shown here is derived from an EMBL/GenBank/DDBJ whole genome shotgun (WGS) entry which is preliminary data.</text>
</comment>
<name>A0A6A3IF88_9STRA</name>
<keyword evidence="13" id="KW-0695">RNA-directed DNA polymerase</keyword>
<dbReference type="PANTHER" id="PTHR42648:SF11">
    <property type="entry name" value="TRANSPOSON TY4-P GAG-POL POLYPROTEIN"/>
    <property type="match status" value="1"/>
</dbReference>
<keyword evidence="17" id="KW-0511">Multifunctional enzyme</keyword>
<dbReference type="GO" id="GO:0003887">
    <property type="term" value="F:DNA-directed DNA polymerase activity"/>
    <property type="evidence" value="ECO:0007669"/>
    <property type="project" value="UniProtKB-KW"/>
</dbReference>
<evidence type="ECO:0000256" key="3">
    <source>
        <dbReference type="ARBA" id="ARBA00022670"/>
    </source>
</evidence>
<dbReference type="GO" id="GO:0004190">
    <property type="term" value="F:aspartic-type endopeptidase activity"/>
    <property type="evidence" value="ECO:0007669"/>
    <property type="project" value="UniProtKB-KW"/>
</dbReference>
<feature type="domain" description="Integrase catalytic" evidence="21">
    <location>
        <begin position="405"/>
        <end position="574"/>
    </location>
</feature>
<dbReference type="InterPro" id="IPR012337">
    <property type="entry name" value="RNaseH-like_sf"/>
</dbReference>
<dbReference type="GO" id="GO:0006508">
    <property type="term" value="P:proteolysis"/>
    <property type="evidence" value="ECO:0007669"/>
    <property type="project" value="UniProtKB-KW"/>
</dbReference>
<gene>
    <name evidence="22" type="ORF">PR001_g24359</name>
</gene>
<dbReference type="InterPro" id="IPR001878">
    <property type="entry name" value="Znf_CCHC"/>
</dbReference>
<evidence type="ECO:0000313" key="22">
    <source>
        <dbReference type="EMBL" id="KAE8980132.1"/>
    </source>
</evidence>
<evidence type="ECO:0000256" key="17">
    <source>
        <dbReference type="ARBA" id="ARBA00023268"/>
    </source>
</evidence>
<keyword evidence="16" id="KW-0233">DNA recombination</keyword>
<keyword evidence="4" id="KW-0540">Nuclease</keyword>
<keyword evidence="5" id="KW-0479">Metal-binding</keyword>
<keyword evidence="12" id="KW-0229">DNA integration</keyword>
<protein>
    <recommendedName>
        <fullName evidence="24">Retrovirus-related Pol polyprotein from transposon TNT 1-94</fullName>
    </recommendedName>
</protein>
<dbReference type="GO" id="GO:0006310">
    <property type="term" value="P:DNA recombination"/>
    <property type="evidence" value="ECO:0007669"/>
    <property type="project" value="UniProtKB-KW"/>
</dbReference>
<dbReference type="PROSITE" id="PS50158">
    <property type="entry name" value="ZF_CCHC"/>
    <property type="match status" value="1"/>
</dbReference>
<dbReference type="PANTHER" id="PTHR42648">
    <property type="entry name" value="TRANSPOSASE, PUTATIVE-RELATED"/>
    <property type="match status" value="1"/>
</dbReference>
<keyword evidence="18" id="KW-0862">Zinc</keyword>
<evidence type="ECO:0000256" key="2">
    <source>
        <dbReference type="ARBA" id="ARBA00022612"/>
    </source>
</evidence>
<proteinExistence type="predicted"/>
<dbReference type="EMBL" id="QXFV01003085">
    <property type="protein sequence ID" value="KAE8980132.1"/>
    <property type="molecule type" value="Genomic_DNA"/>
</dbReference>
<sequence length="994" mass="113018">MMTAKEMWDTLVGDHTQRDFSYAMLLKRQLYQCSHAPGQSMAEYIRTMTQLRQQLRNMGAEHAIADADMACLLLMGVAMTHRELLEQFDLPTRQRNPPTLQQGGGGYNSQNAETVGGKKPIKKCYHCKKSDHLRRDCWHYKNKSAKVNGSGYQAQKKKTQKANMKQEVAGVIDHMQWINSGHDDSSSEENEEMIGMVQKNELQNNPNTWMLDSGSSTHPCIDRTQFITEKKSRASFKVWTGDVTQGVMSGSIQVCTRDGTNQKVVKLQLQNVEYSPHGSTNLLSLGAMEKDGWIMSTNPPEESERKVFLDRGNMRLLFTKHGKHYRLKTVEVDAVMMMTVNADANPLMRWHERLGHLNVAAIKHMVETGKVSGMAIPKELFKKKFTCLSCMSAKAKRKSYKQSAAEKRTKVNYERLTSDTCDMGKYLPGLAGLRYFQLIQDEGSRYKWCFPLKKKSGANANTIRLMTELLAQGQRIKTITTDGGGEFMNTELKLFCASRGIRLVPTHPYTPKENALVEKLNGVLVGKMRAAMHAANLPDRLWPEVLPYIVDVDNMSSTRALNGKTPSEKLLGKVPDVKKIRMCGSVGFIHVAKQKRKTKLNPRAEPALLLGFGQTSPGYRLLHLRTGKIVETRDVRFREDITVGRSYINSLLMGQQANYKQIPFVPLPVEYVATESVRSSAEQTYHPAVATTQSQKTSCHRKRGRKTRGINPNRKRLDVSKPELRAAVDEGLLLDRLDDNAEQQQQPLGSKKMVSRFEDQLERHDLIPKSSKGKRVKVLTTKWVFVIKRDENGNILRYKARLVIHGFKQRFGFEYWDTYSPVVRITTMLLILLIALLLNLDARHVDVETAFLNSPLRDVTIYTEQPEGFDDGTGRVCWLQKGIYGLKQAARIWYQTLHAYLEELGFKRCAYDVGLYVKYVDGRIVIVTVYVDDMMIVGKTKDIDAVIEALRLKFTMKDLGRVRHLLSMEIHYEPGVMLCLSQTAYINELLERSI</sequence>
<evidence type="ECO:0000256" key="13">
    <source>
        <dbReference type="ARBA" id="ARBA00022918"/>
    </source>
</evidence>
<evidence type="ECO:0000256" key="9">
    <source>
        <dbReference type="ARBA" id="ARBA00022801"/>
    </source>
</evidence>
<keyword evidence="9" id="KW-0378">Hydrolase</keyword>
<evidence type="ECO:0008006" key="24">
    <source>
        <dbReference type="Google" id="ProtNLM"/>
    </source>
</evidence>
<dbReference type="Pfam" id="PF07727">
    <property type="entry name" value="RVT_2"/>
    <property type="match status" value="1"/>
</dbReference>
<keyword evidence="10" id="KW-0067">ATP-binding</keyword>
<dbReference type="SUPFAM" id="SSF56672">
    <property type="entry name" value="DNA/RNA polymerases"/>
    <property type="match status" value="1"/>
</dbReference>
<keyword evidence="6" id="KW-0547">Nucleotide-binding</keyword>
<feature type="region of interest" description="Disordered" evidence="19">
    <location>
        <begin position="688"/>
        <end position="714"/>
    </location>
</feature>
<dbReference type="Gene3D" id="3.30.420.10">
    <property type="entry name" value="Ribonuclease H-like superfamily/Ribonuclease H"/>
    <property type="match status" value="1"/>
</dbReference>
<evidence type="ECO:0000256" key="7">
    <source>
        <dbReference type="ARBA" id="ARBA00022750"/>
    </source>
</evidence>
<evidence type="ECO:0000256" key="5">
    <source>
        <dbReference type="ARBA" id="ARBA00022723"/>
    </source>
</evidence>
<dbReference type="InterPro" id="IPR001584">
    <property type="entry name" value="Integrase_cat-core"/>
</dbReference>
<dbReference type="Proteomes" id="UP000429607">
    <property type="component" value="Unassembled WGS sequence"/>
</dbReference>
<evidence type="ECO:0000256" key="4">
    <source>
        <dbReference type="ARBA" id="ARBA00022722"/>
    </source>
</evidence>
<evidence type="ECO:0000256" key="19">
    <source>
        <dbReference type="SAM" id="MobiDB-lite"/>
    </source>
</evidence>
<evidence type="ECO:0000256" key="16">
    <source>
        <dbReference type="ARBA" id="ARBA00023172"/>
    </source>
</evidence>
<accession>A0A6A3IF88</accession>
<keyword evidence="14" id="KW-0548">Nucleotidyltransferase</keyword>
<dbReference type="InterPro" id="IPR043502">
    <property type="entry name" value="DNA/RNA_pol_sf"/>
</dbReference>
<evidence type="ECO:0000259" key="21">
    <source>
        <dbReference type="PROSITE" id="PS50994"/>
    </source>
</evidence>
<dbReference type="GO" id="GO:0008270">
    <property type="term" value="F:zinc ion binding"/>
    <property type="evidence" value="ECO:0007669"/>
    <property type="project" value="UniProtKB-KW"/>
</dbReference>
<reference evidence="22 23" key="1">
    <citation type="submission" date="2018-09" db="EMBL/GenBank/DDBJ databases">
        <title>Genomic investigation of the strawberry pathogen Phytophthora fragariae indicates pathogenicity is determined by transcriptional variation in three key races.</title>
        <authorList>
            <person name="Adams T.M."/>
            <person name="Armitage A.D."/>
            <person name="Sobczyk M.K."/>
            <person name="Bates H.J."/>
            <person name="Dunwell J.M."/>
            <person name="Nellist C.F."/>
            <person name="Harrison R.J."/>
        </authorList>
    </citation>
    <scope>NUCLEOTIDE SEQUENCE [LARGE SCALE GENOMIC DNA]</scope>
    <source>
        <strain evidence="22 23">SCRP249</strain>
    </source>
</reference>
<organism evidence="22 23">
    <name type="scientific">Phytophthora rubi</name>
    <dbReference type="NCBI Taxonomy" id="129364"/>
    <lineage>
        <taxon>Eukaryota</taxon>
        <taxon>Sar</taxon>
        <taxon>Stramenopiles</taxon>
        <taxon>Oomycota</taxon>
        <taxon>Peronosporomycetes</taxon>
        <taxon>Peronosporales</taxon>
        <taxon>Peronosporaceae</taxon>
        <taxon>Phytophthora</taxon>
    </lineage>
</organism>
<keyword evidence="2" id="KW-1188">Viral release from host cell</keyword>
<comment type="function">
    <text evidence="1">The aspartyl protease (PR) mediates the proteolytic cleavages of the Gag and Gag-Pol polyproteins after assembly of the VLP.</text>
</comment>
<dbReference type="InterPro" id="IPR025724">
    <property type="entry name" value="GAG-pre-integrase_dom"/>
</dbReference>
<evidence type="ECO:0000256" key="12">
    <source>
        <dbReference type="ARBA" id="ARBA00022908"/>
    </source>
</evidence>
<dbReference type="AlphaFoldDB" id="A0A6A3IF88"/>
<evidence type="ECO:0000256" key="18">
    <source>
        <dbReference type="PROSITE-ProRule" id="PRU00047"/>
    </source>
</evidence>
<dbReference type="InterPro" id="IPR039537">
    <property type="entry name" value="Retrotran_Ty1/copia-like"/>
</dbReference>
<evidence type="ECO:0000256" key="11">
    <source>
        <dbReference type="ARBA" id="ARBA00022842"/>
    </source>
</evidence>
<keyword evidence="7" id="KW-0064">Aspartyl protease</keyword>
<feature type="compositionally biased region" description="Basic residues" evidence="19">
    <location>
        <begin position="698"/>
        <end position="708"/>
    </location>
</feature>
<dbReference type="Pfam" id="PF25597">
    <property type="entry name" value="SH3_retrovirus"/>
    <property type="match status" value="1"/>
</dbReference>
<dbReference type="InterPro" id="IPR054722">
    <property type="entry name" value="PolX-like_BBD"/>
</dbReference>
<dbReference type="GO" id="GO:0003676">
    <property type="term" value="F:nucleic acid binding"/>
    <property type="evidence" value="ECO:0007669"/>
    <property type="project" value="InterPro"/>
</dbReference>
<keyword evidence="11" id="KW-0460">Magnesium</keyword>
<keyword evidence="3" id="KW-0645">Protease</keyword>
<evidence type="ECO:0000256" key="15">
    <source>
        <dbReference type="ARBA" id="ARBA00023113"/>
    </source>
</evidence>
<dbReference type="InterPro" id="IPR036397">
    <property type="entry name" value="RNaseH_sf"/>
</dbReference>
<dbReference type="Pfam" id="PF13976">
    <property type="entry name" value="gag_pre-integrs"/>
    <property type="match status" value="1"/>
</dbReference>
<dbReference type="GO" id="GO:0004519">
    <property type="term" value="F:endonuclease activity"/>
    <property type="evidence" value="ECO:0007669"/>
    <property type="project" value="UniProtKB-KW"/>
</dbReference>
<dbReference type="SUPFAM" id="SSF53098">
    <property type="entry name" value="Ribonuclease H-like"/>
    <property type="match status" value="1"/>
</dbReference>
<dbReference type="GO" id="GO:0005524">
    <property type="term" value="F:ATP binding"/>
    <property type="evidence" value="ECO:0007669"/>
    <property type="project" value="UniProtKB-KW"/>
</dbReference>
<evidence type="ECO:0000313" key="23">
    <source>
        <dbReference type="Proteomes" id="UP000429607"/>
    </source>
</evidence>
<evidence type="ECO:0000256" key="6">
    <source>
        <dbReference type="ARBA" id="ARBA00022741"/>
    </source>
</evidence>
<dbReference type="Pfam" id="PF22936">
    <property type="entry name" value="Pol_BBD"/>
    <property type="match status" value="1"/>
</dbReference>